<sequence length="1082" mass="119571">MQEIGMTKTTKLTRIAAAVALTLGMSGVAMAETASSMRGQIVGPQGEVVANTRVIIQHVPSGTVTTTTTNNSGIFTASGLRVGGPYIVMIDSEVYEGKTLEDIFLQLGDTYRVNAQLDARQERYERITVTGRAINTTSLQAGSSSTWGAQEIENMPTFDRDLKDIVRQNPLAADLGDDNRSLTVGGNNPRYNSITVDGIGQNDDFGLNSGGYPTNRSPISIDAIEQVSIQTVPFNARYSGFSGARINAVTRSGTNELSGSFFYEYASDDLAGNPKASRILGGARPNLDYKEETYGFSLGGPIIKDRLFFFVNYENYSEPTSIGQGPAGSAAVEQKLIDPSVVTRVQQIARDVYGVDAGDWNVQPDQKDEKILVKLDWNVSNDHRASFTYQRADDEAANNTLTGGTTNLNLNSRWYTRTQTMDNFALQLYSNWSPNFSTELKASVKDVTTGQDPSLGLNMGQVDVRFTDDENPAGAGGTINIGPDRSRHANHLETTTTEIQLHAEYLLGAHQIQFGAEYQNIDVFNLFVQNALGVYSFDSLEAFENRQAAQIQYQNAFTNNVNDGAAEFAYGNMAAYLQNTWDVNWDLTLNFGVRYERFSSSDRPAFNQNFMDRYGFDNTNNMDGLDLVLPRFSFNYEWTDNMTVRGGVGRFSGGRPNVWISNAYSNDGVTIVAAPNLNNVENADITQVPQQMRDALQAGDGNTTPIDPNFKMPYDTRYALALDYSDLSIPLLGDGWFASAEVVYTQKDREVAWTNLAKVALLDDSGNQVTSMGGRPLYVGWDPLVGPRPDTIGGFNTDRYDIMLTNVSGGRSVVSTFSLGNNWDNGLGFRFSYANQDVKDITSGGSSTAHSNYNFQTAIDKQHPTVGVASYEVKHRLMASLNYRTEIFAGYSSNFNLFWERMSGRPYSYALDTFRFRGFGDGSQQNLWSSTNYLPYIPSGPNDPNVRYAGGLTYEQLNAWLTEANLSQYAGGYAVRNEGNRGPWLTNLDFRFEQEIPGLFNDHRGAIYVDIRNVLAMFDNNQRHTVSFSDTGVRFAAVQLDPETGQYIYSPPFGGFGTQADAVRYNARGSTWNAKIGVRYRF</sequence>
<evidence type="ECO:0000256" key="4">
    <source>
        <dbReference type="ARBA" id="ARBA00022692"/>
    </source>
</evidence>
<dbReference type="Proteomes" id="UP000320359">
    <property type="component" value="Unassembled WGS sequence"/>
</dbReference>
<dbReference type="GO" id="GO:0030246">
    <property type="term" value="F:carbohydrate binding"/>
    <property type="evidence" value="ECO:0007669"/>
    <property type="project" value="InterPro"/>
</dbReference>
<keyword evidence="3" id="KW-1134">Transmembrane beta strand</keyword>
<organism evidence="10 11">
    <name type="scientific">Aliidiomarina halalkaliphila</name>
    <dbReference type="NCBI Taxonomy" id="2593535"/>
    <lineage>
        <taxon>Bacteria</taxon>
        <taxon>Pseudomonadati</taxon>
        <taxon>Pseudomonadota</taxon>
        <taxon>Gammaproteobacteria</taxon>
        <taxon>Alteromonadales</taxon>
        <taxon>Idiomarinaceae</taxon>
        <taxon>Aliidiomarina</taxon>
    </lineage>
</organism>
<feature type="chain" id="PRO_5021773911" evidence="7">
    <location>
        <begin position="32"/>
        <end position="1082"/>
    </location>
</feature>
<dbReference type="InterPro" id="IPR039426">
    <property type="entry name" value="TonB-dep_rcpt-like"/>
</dbReference>
<feature type="domain" description="TonB-dependent receptor plug" evidence="8">
    <location>
        <begin position="141"/>
        <end position="240"/>
    </location>
</feature>
<dbReference type="Pfam" id="PF07715">
    <property type="entry name" value="Plug"/>
    <property type="match status" value="1"/>
</dbReference>
<dbReference type="Gene3D" id="2.170.130.10">
    <property type="entry name" value="TonB-dependent receptor, plug domain"/>
    <property type="match status" value="1"/>
</dbReference>
<keyword evidence="11" id="KW-1185">Reference proteome</keyword>
<feature type="domain" description="TonB-dependent transporter Oar-like beta-barrel" evidence="9">
    <location>
        <begin position="249"/>
        <end position="997"/>
    </location>
</feature>
<evidence type="ECO:0000259" key="9">
    <source>
        <dbReference type="Pfam" id="PF25183"/>
    </source>
</evidence>
<evidence type="ECO:0000256" key="7">
    <source>
        <dbReference type="SAM" id="SignalP"/>
    </source>
</evidence>
<evidence type="ECO:0000313" key="10">
    <source>
        <dbReference type="EMBL" id="TRW48278.1"/>
    </source>
</evidence>
<feature type="signal peptide" evidence="7">
    <location>
        <begin position="1"/>
        <end position="31"/>
    </location>
</feature>
<evidence type="ECO:0000256" key="5">
    <source>
        <dbReference type="ARBA" id="ARBA00023136"/>
    </source>
</evidence>
<reference evidence="10 11" key="1">
    <citation type="submission" date="2019-07" db="EMBL/GenBank/DDBJ databases">
        <authorList>
            <person name="Yang M."/>
            <person name="Zhao D."/>
            <person name="Xiang H."/>
        </authorList>
    </citation>
    <scope>NUCLEOTIDE SEQUENCE [LARGE SCALE GENOMIC DNA]</scope>
    <source>
        <strain evidence="10 11">IM1326</strain>
    </source>
</reference>
<dbReference type="OrthoDB" id="9768147at2"/>
<name>A0A552WZM6_9GAMM</name>
<evidence type="ECO:0000256" key="3">
    <source>
        <dbReference type="ARBA" id="ARBA00022452"/>
    </source>
</evidence>
<keyword evidence="4" id="KW-0812">Transmembrane</keyword>
<proteinExistence type="predicted"/>
<keyword evidence="7" id="KW-0732">Signal</keyword>
<dbReference type="Pfam" id="PF25183">
    <property type="entry name" value="OMP_b-brl_4"/>
    <property type="match status" value="1"/>
</dbReference>
<keyword evidence="10" id="KW-0675">Receptor</keyword>
<dbReference type="InterPro" id="IPR013784">
    <property type="entry name" value="Carb-bd-like_fold"/>
</dbReference>
<keyword evidence="6" id="KW-0998">Cell outer membrane</keyword>
<evidence type="ECO:0000313" key="11">
    <source>
        <dbReference type="Proteomes" id="UP000320359"/>
    </source>
</evidence>
<dbReference type="InterPro" id="IPR036942">
    <property type="entry name" value="Beta-barrel_TonB_sf"/>
</dbReference>
<evidence type="ECO:0000259" key="8">
    <source>
        <dbReference type="Pfam" id="PF07715"/>
    </source>
</evidence>
<dbReference type="Pfam" id="PF13620">
    <property type="entry name" value="CarboxypepD_reg"/>
    <property type="match status" value="1"/>
</dbReference>
<dbReference type="AlphaFoldDB" id="A0A552WZM6"/>
<evidence type="ECO:0000256" key="1">
    <source>
        <dbReference type="ARBA" id="ARBA00004571"/>
    </source>
</evidence>
<comment type="caution">
    <text evidence="10">The sequence shown here is derived from an EMBL/GenBank/DDBJ whole genome shotgun (WGS) entry which is preliminary data.</text>
</comment>
<dbReference type="InterPro" id="IPR057601">
    <property type="entry name" value="Oar-like_b-barrel"/>
</dbReference>
<gene>
    <name evidence="10" type="ORF">FM042_08820</name>
</gene>
<dbReference type="GO" id="GO:0015344">
    <property type="term" value="F:siderophore uptake transmembrane transporter activity"/>
    <property type="evidence" value="ECO:0007669"/>
    <property type="project" value="TreeGrafter"/>
</dbReference>
<dbReference type="GO" id="GO:0009279">
    <property type="term" value="C:cell outer membrane"/>
    <property type="evidence" value="ECO:0007669"/>
    <property type="project" value="UniProtKB-SubCell"/>
</dbReference>
<evidence type="ECO:0000256" key="2">
    <source>
        <dbReference type="ARBA" id="ARBA00022448"/>
    </source>
</evidence>
<evidence type="ECO:0000256" key="6">
    <source>
        <dbReference type="ARBA" id="ARBA00023237"/>
    </source>
</evidence>
<dbReference type="InterPro" id="IPR012910">
    <property type="entry name" value="Plug_dom"/>
</dbReference>
<dbReference type="SUPFAM" id="SSF56935">
    <property type="entry name" value="Porins"/>
    <property type="match status" value="1"/>
</dbReference>
<protein>
    <submittedName>
        <fullName evidence="10">TonB-dependent receptor</fullName>
    </submittedName>
</protein>
<accession>A0A552WZM6</accession>
<dbReference type="EMBL" id="VJWL01000003">
    <property type="protein sequence ID" value="TRW48278.1"/>
    <property type="molecule type" value="Genomic_DNA"/>
</dbReference>
<dbReference type="SUPFAM" id="SSF49452">
    <property type="entry name" value="Starch-binding domain-like"/>
    <property type="match status" value="1"/>
</dbReference>
<keyword evidence="5" id="KW-0472">Membrane</keyword>
<dbReference type="PANTHER" id="PTHR30069:SF46">
    <property type="entry name" value="OAR PROTEIN"/>
    <property type="match status" value="1"/>
</dbReference>
<dbReference type="PANTHER" id="PTHR30069">
    <property type="entry name" value="TONB-DEPENDENT OUTER MEMBRANE RECEPTOR"/>
    <property type="match status" value="1"/>
</dbReference>
<comment type="subcellular location">
    <subcellularLocation>
        <location evidence="1">Cell outer membrane</location>
        <topology evidence="1">Multi-pass membrane protein</topology>
    </subcellularLocation>
</comment>
<dbReference type="Gene3D" id="2.40.170.20">
    <property type="entry name" value="TonB-dependent receptor, beta-barrel domain"/>
    <property type="match status" value="1"/>
</dbReference>
<dbReference type="GO" id="GO:0044718">
    <property type="term" value="P:siderophore transmembrane transport"/>
    <property type="evidence" value="ECO:0007669"/>
    <property type="project" value="TreeGrafter"/>
</dbReference>
<keyword evidence="2" id="KW-0813">Transport</keyword>
<dbReference type="InterPro" id="IPR037066">
    <property type="entry name" value="Plug_dom_sf"/>
</dbReference>